<feature type="region of interest" description="Disordered" evidence="1">
    <location>
        <begin position="1"/>
        <end position="21"/>
    </location>
</feature>
<accession>A0A7J0GUI7</accession>
<evidence type="ECO:0000256" key="1">
    <source>
        <dbReference type="SAM" id="MobiDB-lite"/>
    </source>
</evidence>
<comment type="caution">
    <text evidence="2">The sequence shown here is derived from an EMBL/GenBank/DDBJ whole genome shotgun (WGS) entry which is preliminary data.</text>
</comment>
<keyword evidence="3" id="KW-1185">Reference proteome</keyword>
<dbReference type="AlphaFoldDB" id="A0A7J0GUI7"/>
<gene>
    <name evidence="2" type="ORF">Acr_24g0006380</name>
</gene>
<dbReference type="OrthoDB" id="1685975at2759"/>
<sequence>MASGKNTIPEGSATRITRPVPKKPILSYQTPFSRDIEGMDLLEKFTPPRFTLYDGKLDSRSHISHQMMALWNHLDALLYRVFPSSLGDLGLKWFD</sequence>
<evidence type="ECO:0000313" key="2">
    <source>
        <dbReference type="EMBL" id="GFZ14448.1"/>
    </source>
</evidence>
<proteinExistence type="predicted"/>
<evidence type="ECO:0000313" key="3">
    <source>
        <dbReference type="Proteomes" id="UP000585474"/>
    </source>
</evidence>
<dbReference type="EMBL" id="BJWL01000024">
    <property type="protein sequence ID" value="GFZ14448.1"/>
    <property type="molecule type" value="Genomic_DNA"/>
</dbReference>
<reference evidence="2 3" key="1">
    <citation type="submission" date="2019-07" db="EMBL/GenBank/DDBJ databases">
        <title>De Novo Assembly of kiwifruit Actinidia rufa.</title>
        <authorList>
            <person name="Sugita-Konishi S."/>
            <person name="Sato K."/>
            <person name="Mori E."/>
            <person name="Abe Y."/>
            <person name="Kisaki G."/>
            <person name="Hamano K."/>
            <person name="Suezawa K."/>
            <person name="Otani M."/>
            <person name="Fukuda T."/>
            <person name="Manabe T."/>
            <person name="Gomi K."/>
            <person name="Tabuchi M."/>
            <person name="Akimitsu K."/>
            <person name="Kataoka I."/>
        </authorList>
    </citation>
    <scope>NUCLEOTIDE SEQUENCE [LARGE SCALE GENOMIC DNA]</scope>
    <source>
        <strain evidence="3">cv. Fuchu</strain>
    </source>
</reference>
<name>A0A7J0GUI7_9ERIC</name>
<organism evidence="2 3">
    <name type="scientific">Actinidia rufa</name>
    <dbReference type="NCBI Taxonomy" id="165716"/>
    <lineage>
        <taxon>Eukaryota</taxon>
        <taxon>Viridiplantae</taxon>
        <taxon>Streptophyta</taxon>
        <taxon>Embryophyta</taxon>
        <taxon>Tracheophyta</taxon>
        <taxon>Spermatophyta</taxon>
        <taxon>Magnoliopsida</taxon>
        <taxon>eudicotyledons</taxon>
        <taxon>Gunneridae</taxon>
        <taxon>Pentapetalae</taxon>
        <taxon>asterids</taxon>
        <taxon>Ericales</taxon>
        <taxon>Actinidiaceae</taxon>
        <taxon>Actinidia</taxon>
    </lineage>
</organism>
<dbReference type="Proteomes" id="UP000585474">
    <property type="component" value="Unassembled WGS sequence"/>
</dbReference>
<protein>
    <submittedName>
        <fullName evidence="2">Uncharacterized protein</fullName>
    </submittedName>
</protein>